<keyword evidence="2" id="KW-1185">Reference proteome</keyword>
<sequence length="576" mass="63925">MKRQELSFLLLLLLIATSLNLDGQRRRSKNAEPVWPPERSYGRTTLGNALQDVFQRHYDFCGFSKPNSKRDYTPPTIDRFLGKRSLRTRVERADINGGNLLSYIFTDEETGFPLDKIQYRADQLLFNKAVGIDLTPQPRPGFDAFLLTKNCSGYLKASLDAGLKPPYVAFSAALNTDERRNSTVVAMAGSFVSPIAEVLAANDARTTELMATLWRFYQDHPEYAGRAYYLTQFEGVMVKHLTDAAEVSMTEQTLGVNVSLPLAGGLKAAATRGRTSQNAFNGTDWETIVYTDFEGPYQRDRLYARLPSPEEISNYFRYTPLVELDKAHPAPLREGGSHQHAVSVSGLPAGLAGAGWQIDNLRGGAYRGVPSLEVTTSGSSGLSFSIGGNTSPELFLPENLGAIEVVPLNYELVLPARNGMPDLRIPVSQRLPTSTHPLVDLAGTRFELQRKNNGQYAFQWHITLNVNDRDNPLDPAGKFEATKITAGYADNPLDVRLLSADYDDRRTTLNVVLESERTWPLKDIDDRNMLTMPLRVEVCLPVKDGYSLCRRPLAARLAVPRIRVEAMPLIPGAKGE</sequence>
<dbReference type="OrthoDB" id="1488828at2"/>
<dbReference type="RefSeq" id="WP_090165112.1">
    <property type="nucleotide sequence ID" value="NZ_FOFB01000001.1"/>
</dbReference>
<proteinExistence type="predicted"/>
<gene>
    <name evidence="1" type="ORF">SAMN05444359_101401</name>
</gene>
<dbReference type="Proteomes" id="UP000199021">
    <property type="component" value="Unassembled WGS sequence"/>
</dbReference>
<evidence type="ECO:0000313" key="2">
    <source>
        <dbReference type="Proteomes" id="UP000199021"/>
    </source>
</evidence>
<evidence type="ECO:0000313" key="1">
    <source>
        <dbReference type="EMBL" id="SEP66398.1"/>
    </source>
</evidence>
<organism evidence="1 2">
    <name type="scientific">Neolewinella agarilytica</name>
    <dbReference type="NCBI Taxonomy" id="478744"/>
    <lineage>
        <taxon>Bacteria</taxon>
        <taxon>Pseudomonadati</taxon>
        <taxon>Bacteroidota</taxon>
        <taxon>Saprospiria</taxon>
        <taxon>Saprospirales</taxon>
        <taxon>Lewinellaceae</taxon>
        <taxon>Neolewinella</taxon>
    </lineage>
</organism>
<accession>A0A1H8ZRS7</accession>
<reference evidence="2" key="1">
    <citation type="submission" date="2016-10" db="EMBL/GenBank/DDBJ databases">
        <authorList>
            <person name="Varghese N."/>
            <person name="Submissions S."/>
        </authorList>
    </citation>
    <scope>NUCLEOTIDE SEQUENCE [LARGE SCALE GENOMIC DNA]</scope>
    <source>
        <strain evidence="2">DSM 24740</strain>
    </source>
</reference>
<dbReference type="EMBL" id="FOFB01000001">
    <property type="protein sequence ID" value="SEP66398.1"/>
    <property type="molecule type" value="Genomic_DNA"/>
</dbReference>
<protein>
    <submittedName>
        <fullName evidence="1">Uncharacterized protein</fullName>
    </submittedName>
</protein>
<name>A0A1H8ZRS7_9BACT</name>
<dbReference type="AlphaFoldDB" id="A0A1H8ZRS7"/>
<dbReference type="InParanoid" id="A0A1H8ZRS7"/>